<dbReference type="SUPFAM" id="SSF55486">
    <property type="entry name" value="Metalloproteases ('zincins'), catalytic domain"/>
    <property type="match status" value="1"/>
</dbReference>
<proteinExistence type="inferred from homology"/>
<evidence type="ECO:0000259" key="9">
    <source>
        <dbReference type="Pfam" id="PF01431"/>
    </source>
</evidence>
<keyword evidence="7" id="KW-0482">Metalloprotease</keyword>
<evidence type="ECO:0000313" key="11">
    <source>
        <dbReference type="Ensembl" id="ENSEBUP00000002874.1"/>
    </source>
</evidence>
<comment type="similarity">
    <text evidence="2">Belongs to the peptidase M13 family.</text>
</comment>
<dbReference type="GO" id="GO:0005886">
    <property type="term" value="C:plasma membrane"/>
    <property type="evidence" value="ECO:0007669"/>
    <property type="project" value="TreeGrafter"/>
</dbReference>
<dbReference type="Gene3D" id="3.40.390.10">
    <property type="entry name" value="Collagenase (Catalytic Domain)"/>
    <property type="match status" value="1"/>
</dbReference>
<dbReference type="Pfam" id="PF05649">
    <property type="entry name" value="Peptidase_M13_N"/>
    <property type="match status" value="1"/>
</dbReference>
<keyword evidence="3" id="KW-0645">Protease</keyword>
<evidence type="ECO:0000259" key="10">
    <source>
        <dbReference type="Pfam" id="PF05649"/>
    </source>
</evidence>
<dbReference type="AlphaFoldDB" id="A0A8C4NH69"/>
<evidence type="ECO:0000256" key="6">
    <source>
        <dbReference type="ARBA" id="ARBA00022833"/>
    </source>
</evidence>
<dbReference type="GO" id="GO:0016485">
    <property type="term" value="P:protein processing"/>
    <property type="evidence" value="ECO:0007669"/>
    <property type="project" value="TreeGrafter"/>
</dbReference>
<dbReference type="InterPro" id="IPR000718">
    <property type="entry name" value="Peptidase_M13"/>
</dbReference>
<dbReference type="OMA" id="DWRNDAN"/>
<feature type="domain" description="Peptidase M13 N-terminal" evidence="10">
    <location>
        <begin position="130"/>
        <end position="510"/>
    </location>
</feature>
<accession>A0A8C4NH69</accession>
<evidence type="ECO:0000256" key="3">
    <source>
        <dbReference type="ARBA" id="ARBA00022670"/>
    </source>
</evidence>
<dbReference type="Pfam" id="PF01431">
    <property type="entry name" value="Peptidase_M13"/>
    <property type="match status" value="1"/>
</dbReference>
<evidence type="ECO:0000256" key="4">
    <source>
        <dbReference type="ARBA" id="ARBA00022723"/>
    </source>
</evidence>
<dbReference type="InterPro" id="IPR008753">
    <property type="entry name" value="Peptidase_M13_N"/>
</dbReference>
<organism evidence="11 12">
    <name type="scientific">Eptatretus burgeri</name>
    <name type="common">Inshore hagfish</name>
    <dbReference type="NCBI Taxonomy" id="7764"/>
    <lineage>
        <taxon>Eukaryota</taxon>
        <taxon>Metazoa</taxon>
        <taxon>Chordata</taxon>
        <taxon>Craniata</taxon>
        <taxon>Vertebrata</taxon>
        <taxon>Cyclostomata</taxon>
        <taxon>Myxini</taxon>
        <taxon>Myxiniformes</taxon>
        <taxon>Myxinidae</taxon>
        <taxon>Eptatretinae</taxon>
        <taxon>Eptatretus</taxon>
    </lineage>
</organism>
<keyword evidence="8" id="KW-0812">Transmembrane</keyword>
<keyword evidence="8" id="KW-1133">Transmembrane helix</keyword>
<dbReference type="Gene3D" id="1.10.1380.10">
    <property type="entry name" value="Neutral endopeptidase , domain2"/>
    <property type="match status" value="1"/>
</dbReference>
<dbReference type="GO" id="GO:0004222">
    <property type="term" value="F:metalloendopeptidase activity"/>
    <property type="evidence" value="ECO:0007669"/>
    <property type="project" value="InterPro"/>
</dbReference>
<dbReference type="GeneTree" id="ENSGT00940000156921"/>
<dbReference type="Proteomes" id="UP000694388">
    <property type="component" value="Unplaced"/>
</dbReference>
<name>A0A8C4NH69_EPTBU</name>
<comment type="cofactor">
    <cofactor evidence="1">
        <name>Zn(2+)</name>
        <dbReference type="ChEBI" id="CHEBI:29105"/>
    </cofactor>
</comment>
<evidence type="ECO:0000256" key="8">
    <source>
        <dbReference type="SAM" id="Phobius"/>
    </source>
</evidence>
<dbReference type="PRINTS" id="PR00786">
    <property type="entry name" value="NEPRILYSIN"/>
</dbReference>
<reference evidence="11" key="2">
    <citation type="submission" date="2025-09" db="UniProtKB">
        <authorList>
            <consortium name="Ensembl"/>
        </authorList>
    </citation>
    <scope>IDENTIFICATION</scope>
</reference>
<keyword evidence="8" id="KW-0472">Membrane</keyword>
<evidence type="ECO:0000313" key="12">
    <source>
        <dbReference type="Proteomes" id="UP000694388"/>
    </source>
</evidence>
<dbReference type="InterPro" id="IPR042089">
    <property type="entry name" value="Peptidase_M13_dom_2"/>
</dbReference>
<reference evidence="11" key="1">
    <citation type="submission" date="2025-08" db="UniProtKB">
        <authorList>
            <consortium name="Ensembl"/>
        </authorList>
    </citation>
    <scope>IDENTIFICATION</scope>
</reference>
<dbReference type="PANTHER" id="PTHR11733:SF167">
    <property type="entry name" value="FI17812P1-RELATED"/>
    <property type="match status" value="1"/>
</dbReference>
<dbReference type="GO" id="GO:0046872">
    <property type="term" value="F:metal ion binding"/>
    <property type="evidence" value="ECO:0007669"/>
    <property type="project" value="UniProtKB-KW"/>
</dbReference>
<keyword evidence="12" id="KW-1185">Reference proteome</keyword>
<protein>
    <submittedName>
        <fullName evidence="11">Endothelin converting enzyme 2b</fullName>
    </submittedName>
</protein>
<dbReference type="PROSITE" id="PS51885">
    <property type="entry name" value="NEPRILYSIN"/>
    <property type="match status" value="1"/>
</dbReference>
<evidence type="ECO:0000256" key="1">
    <source>
        <dbReference type="ARBA" id="ARBA00001947"/>
    </source>
</evidence>
<sequence length="775" mass="87808">MDSMGSMREMVSRSDPYDVLIEDADQEVNALDDAPPAQVNVANGGLNLPSFLRRHKLDTKWIFLIAMVFAFVVVVIIIAALATQQKHEAAAEANTEVTPAPKSKSVCTTESCILSAASMLQAMDSNIDSCHDFYSYACGGWMAKTQLPAGMYKWSVMDEVQRSTQLKVKSLVESEAKQVTSFIEKDVPVFYKSCMDEEAIANIGTSELLGFLNTINWNSSDLDTTLAQIYRNTTISPFFTIAINADTDKPTKAQCHLFQPSFGLPARDYYVTESPENKKVQSAYLEYMVAVNELLLGEAKSTIRPRMEAVLELEKRLAKISEPLEKKRDIMAFQRIKLGDLQKFAPFLKWAFNLRTSFGPKADFSNDDVVALYEIEYFKKLNGIVTNTSMRVIKDFIKWTTVRLLTELLDSRFARAKEVFEKIISGASKECLPRWQFCLQKTEEVIGFAVSIKYVNHTTDIVKTIVAEEIMKHVHSTFLQTIQNATWMAGETKIEVKRKVNLLNSRVGFPFFHLNGASLDFKYFRLRITNASFFHNMLSHYSAEVLSSADELRIGTHKYGWKVLPHSTEPSYNPVFNKIFIPLGILQSPIFSIHDHKFMNYAALGTVIAREIIHIFDDEGRKYNVHGALNPAWWTNDSIDNFKQRSTCFLEQYGQYKVGDENVNAQQTLGENIADNGGVQTSFKAYENYLKEIGSEENPLPIANLTNQQLFFIAYAQSLCSIEQPQDKHKQLLLDEHSPARFRVIGSLSNFPEFAKHFHCPLGSRMNPGKNCSLW</sequence>
<dbReference type="Ensembl" id="ENSEBUT00000003236.1">
    <property type="protein sequence ID" value="ENSEBUP00000002874.1"/>
    <property type="gene ID" value="ENSEBUG00000002159.1"/>
</dbReference>
<keyword evidence="4" id="KW-0479">Metal-binding</keyword>
<evidence type="ECO:0000256" key="7">
    <source>
        <dbReference type="ARBA" id="ARBA00023049"/>
    </source>
</evidence>
<feature type="transmembrane region" description="Helical" evidence="8">
    <location>
        <begin position="61"/>
        <end position="82"/>
    </location>
</feature>
<dbReference type="InterPro" id="IPR018497">
    <property type="entry name" value="Peptidase_M13_C"/>
</dbReference>
<feature type="domain" description="Peptidase M13 C-terminal" evidence="9">
    <location>
        <begin position="572"/>
        <end position="773"/>
    </location>
</feature>
<dbReference type="PANTHER" id="PTHR11733">
    <property type="entry name" value="ZINC METALLOPROTEASE FAMILY M13 NEPRILYSIN-RELATED"/>
    <property type="match status" value="1"/>
</dbReference>
<keyword evidence="5" id="KW-0378">Hydrolase</keyword>
<keyword evidence="6" id="KW-0862">Zinc</keyword>
<dbReference type="CDD" id="cd08662">
    <property type="entry name" value="M13"/>
    <property type="match status" value="1"/>
</dbReference>
<dbReference type="InterPro" id="IPR024079">
    <property type="entry name" value="MetalloPept_cat_dom_sf"/>
</dbReference>
<evidence type="ECO:0000256" key="2">
    <source>
        <dbReference type="ARBA" id="ARBA00007357"/>
    </source>
</evidence>
<evidence type="ECO:0000256" key="5">
    <source>
        <dbReference type="ARBA" id="ARBA00022801"/>
    </source>
</evidence>